<evidence type="ECO:0000313" key="1">
    <source>
        <dbReference type="EMBL" id="KAF6174462.1"/>
    </source>
</evidence>
<name>A0A7J7P5B0_9MAGN</name>
<evidence type="ECO:0000313" key="2">
    <source>
        <dbReference type="Proteomes" id="UP000541444"/>
    </source>
</evidence>
<dbReference type="AlphaFoldDB" id="A0A7J7P5B0"/>
<organism evidence="1 2">
    <name type="scientific">Kingdonia uniflora</name>
    <dbReference type="NCBI Taxonomy" id="39325"/>
    <lineage>
        <taxon>Eukaryota</taxon>
        <taxon>Viridiplantae</taxon>
        <taxon>Streptophyta</taxon>
        <taxon>Embryophyta</taxon>
        <taxon>Tracheophyta</taxon>
        <taxon>Spermatophyta</taxon>
        <taxon>Magnoliopsida</taxon>
        <taxon>Ranunculales</taxon>
        <taxon>Circaeasteraceae</taxon>
        <taxon>Kingdonia</taxon>
    </lineage>
</organism>
<sequence length="71" mass="8052">MPILQELINSTDGSLGPDVLWMSKKVDKFIVHKYIFAVRKILMPSPKKEDLQLSQGKACQQRCSMVVFITA</sequence>
<proteinExistence type="predicted"/>
<dbReference type="Proteomes" id="UP000541444">
    <property type="component" value="Unassembled WGS sequence"/>
</dbReference>
<keyword evidence="2" id="KW-1185">Reference proteome</keyword>
<gene>
    <name evidence="1" type="ORF">GIB67_004656</name>
</gene>
<protein>
    <submittedName>
        <fullName evidence="1">Uncharacterized protein</fullName>
    </submittedName>
</protein>
<reference evidence="1 2" key="1">
    <citation type="journal article" date="2020" name="IScience">
        <title>Genome Sequencing of the Endangered Kingdonia uniflora (Circaeasteraceae, Ranunculales) Reveals Potential Mechanisms of Evolutionary Specialization.</title>
        <authorList>
            <person name="Sun Y."/>
            <person name="Deng T."/>
            <person name="Zhang A."/>
            <person name="Moore M.J."/>
            <person name="Landis J.B."/>
            <person name="Lin N."/>
            <person name="Zhang H."/>
            <person name="Zhang X."/>
            <person name="Huang J."/>
            <person name="Zhang X."/>
            <person name="Sun H."/>
            <person name="Wang H."/>
        </authorList>
    </citation>
    <scope>NUCLEOTIDE SEQUENCE [LARGE SCALE GENOMIC DNA]</scope>
    <source>
        <strain evidence="1">TB1705</strain>
        <tissue evidence="1">Leaf</tissue>
    </source>
</reference>
<dbReference type="EMBL" id="JACGCM010000262">
    <property type="protein sequence ID" value="KAF6174462.1"/>
    <property type="molecule type" value="Genomic_DNA"/>
</dbReference>
<accession>A0A7J7P5B0</accession>
<comment type="caution">
    <text evidence="1">The sequence shown here is derived from an EMBL/GenBank/DDBJ whole genome shotgun (WGS) entry which is preliminary data.</text>
</comment>